<gene>
    <name evidence="2" type="ORF">GTH32_01650</name>
</gene>
<dbReference type="Proteomes" id="UP000470213">
    <property type="component" value="Unassembled WGS sequence"/>
</dbReference>
<dbReference type="PANTHER" id="PTHR44086">
    <property type="entry name" value="THIOSULFATE SULFURTRANSFERASE RDL2, MITOCHONDRIAL-RELATED"/>
    <property type="match status" value="1"/>
</dbReference>
<dbReference type="SMART" id="SM00450">
    <property type="entry name" value="RHOD"/>
    <property type="match status" value="1"/>
</dbReference>
<name>A0A7X5LJ28_9ALTE</name>
<proteinExistence type="predicted"/>
<dbReference type="EMBL" id="JAAAWN010000002">
    <property type="protein sequence ID" value="NDV89899.1"/>
    <property type="molecule type" value="Genomic_DNA"/>
</dbReference>
<dbReference type="AlphaFoldDB" id="A0A7X5LJ28"/>
<accession>A0A7X5LJ28</accession>
<dbReference type="Pfam" id="PF00581">
    <property type="entry name" value="Rhodanese"/>
    <property type="match status" value="1"/>
</dbReference>
<evidence type="ECO:0000259" key="1">
    <source>
        <dbReference type="PROSITE" id="PS50206"/>
    </source>
</evidence>
<comment type="caution">
    <text evidence="2">The sequence shown here is derived from an EMBL/GenBank/DDBJ whole genome shotgun (WGS) entry which is preliminary data.</text>
</comment>
<dbReference type="InterPro" id="IPR001763">
    <property type="entry name" value="Rhodanese-like_dom"/>
</dbReference>
<evidence type="ECO:0000313" key="3">
    <source>
        <dbReference type="Proteomes" id="UP000470213"/>
    </source>
</evidence>
<dbReference type="GO" id="GO:0004792">
    <property type="term" value="F:thiosulfate-cyanide sulfurtransferase activity"/>
    <property type="evidence" value="ECO:0007669"/>
    <property type="project" value="TreeGrafter"/>
</dbReference>
<dbReference type="InterPro" id="IPR036873">
    <property type="entry name" value="Rhodanese-like_dom_sf"/>
</dbReference>
<dbReference type="CDD" id="cd00158">
    <property type="entry name" value="RHOD"/>
    <property type="match status" value="1"/>
</dbReference>
<dbReference type="Gene3D" id="3.40.250.10">
    <property type="entry name" value="Rhodanese-like domain"/>
    <property type="match status" value="1"/>
</dbReference>
<protein>
    <recommendedName>
        <fullName evidence="1">Rhodanese domain-containing protein</fullName>
    </recommendedName>
</protein>
<keyword evidence="3" id="KW-1185">Reference proteome</keyword>
<sequence length="120" mass="13341">MLTCSDYVAQIQQKINQIDVADLDRLNSKIIVDIREPEETEKGTIPQAIFIPRGVLESKLDSLVTDEYKATPTQFFARHTLVLYCRSGARSALAAHSLSQMGIPNVVSLRGGILAWQAKR</sequence>
<dbReference type="SUPFAM" id="SSF52821">
    <property type="entry name" value="Rhodanese/Cell cycle control phosphatase"/>
    <property type="match status" value="1"/>
</dbReference>
<dbReference type="PANTHER" id="PTHR44086:SF13">
    <property type="entry name" value="THIOSULFATE SULFURTRANSFERASE PSPE"/>
    <property type="match status" value="1"/>
</dbReference>
<dbReference type="RefSeq" id="WP_163083505.1">
    <property type="nucleotide sequence ID" value="NZ_JAAAWN010000002.1"/>
</dbReference>
<reference evidence="2 3" key="1">
    <citation type="submission" date="2020-01" db="EMBL/GenBank/DDBJ databases">
        <authorList>
            <person name="Chen J."/>
            <person name="Zhu S."/>
            <person name="Yang J."/>
        </authorList>
    </citation>
    <scope>NUCLEOTIDE SEQUENCE [LARGE SCALE GENOMIC DNA]</scope>
    <source>
        <strain evidence="2 3">345S023</strain>
    </source>
</reference>
<dbReference type="PROSITE" id="PS50206">
    <property type="entry name" value="RHODANESE_3"/>
    <property type="match status" value="1"/>
</dbReference>
<evidence type="ECO:0000313" key="2">
    <source>
        <dbReference type="EMBL" id="NDV89899.1"/>
    </source>
</evidence>
<feature type="domain" description="Rhodanese" evidence="1">
    <location>
        <begin position="25"/>
        <end position="120"/>
    </location>
</feature>
<organism evidence="2 3">
    <name type="scientific">Alteromonas profundi</name>
    <dbReference type="NCBI Taxonomy" id="2696062"/>
    <lineage>
        <taxon>Bacteria</taxon>
        <taxon>Pseudomonadati</taxon>
        <taxon>Pseudomonadota</taxon>
        <taxon>Gammaproteobacteria</taxon>
        <taxon>Alteromonadales</taxon>
        <taxon>Alteromonadaceae</taxon>
        <taxon>Alteromonas/Salinimonas group</taxon>
        <taxon>Alteromonas</taxon>
    </lineage>
</organism>